<dbReference type="EMBL" id="CP007514">
    <property type="protein sequence ID" value="AHY47307.1"/>
    <property type="molecule type" value="Genomic_DNA"/>
</dbReference>
<dbReference type="EMBL" id="JAWXXX010000001">
    <property type="protein sequence ID" value="MDX5894711.1"/>
    <property type="molecule type" value="Genomic_DNA"/>
</dbReference>
<gene>
    <name evidence="6" type="ORF">RradSPS_2024</name>
    <name evidence="7" type="ORF">SIL72_11835</name>
</gene>
<dbReference type="GO" id="GO:0000976">
    <property type="term" value="F:transcription cis-regulatory region binding"/>
    <property type="evidence" value="ECO:0007669"/>
    <property type="project" value="TreeGrafter"/>
</dbReference>
<dbReference type="KEGG" id="rrd:RradSPS_2024"/>
<dbReference type="GO" id="GO:0003700">
    <property type="term" value="F:DNA-binding transcription factor activity"/>
    <property type="evidence" value="ECO:0007669"/>
    <property type="project" value="InterPro"/>
</dbReference>
<comment type="similarity">
    <text evidence="1">Belongs to the LysR transcriptional regulatory family.</text>
</comment>
<sequence>MKLRSLEAFCAAVEEGTISGAARRMYLSQPSVSDRLAELDREARIPLLARSRQGVKPTEEGMILYEHARRTLDDIRALERLLHGLRERRDMTLRFAASSTLGEHLLPDWLGDFGRRMPGAKSDLFVGNTQEVVDMVSRGEVVFGVIEGEDGRDQVEVLPLLDDELVVVVAPNHRWARQRVTKEDLSDEPFISRERGSGTRQVIENALANIGVSLNVQMEIGSTSAIKEAIEAGLGFSILSRETIRLEVESGHLATAEGFVIPRRFSIVRHPSANMSVVEQSFYDYLLGVRERYGKGPRNETG</sequence>
<dbReference type="RefSeq" id="WP_084263895.1">
    <property type="nucleotide sequence ID" value="NZ_CP007514.1"/>
</dbReference>
<evidence type="ECO:0000256" key="4">
    <source>
        <dbReference type="ARBA" id="ARBA00023163"/>
    </source>
</evidence>
<feature type="domain" description="HTH lysR-type" evidence="5">
    <location>
        <begin position="1"/>
        <end position="58"/>
    </location>
</feature>
<dbReference type="Proteomes" id="UP001281130">
    <property type="component" value="Unassembled WGS sequence"/>
</dbReference>
<dbReference type="InterPro" id="IPR000847">
    <property type="entry name" value="LysR_HTH_N"/>
</dbReference>
<dbReference type="InterPro" id="IPR036390">
    <property type="entry name" value="WH_DNA-bd_sf"/>
</dbReference>
<dbReference type="OrthoDB" id="9808620at2"/>
<dbReference type="PANTHER" id="PTHR30126:SF39">
    <property type="entry name" value="HTH-TYPE TRANSCRIPTIONAL REGULATOR CYSL"/>
    <property type="match status" value="1"/>
</dbReference>
<keyword evidence="3" id="KW-0238">DNA-binding</keyword>
<dbReference type="AlphaFoldDB" id="A0A023X4A8"/>
<keyword evidence="8" id="KW-1185">Reference proteome</keyword>
<proteinExistence type="inferred from homology"/>
<dbReference type="InterPro" id="IPR005119">
    <property type="entry name" value="LysR_subst-bd"/>
</dbReference>
<dbReference type="InterPro" id="IPR036388">
    <property type="entry name" value="WH-like_DNA-bd_sf"/>
</dbReference>
<dbReference type="SUPFAM" id="SSF46785">
    <property type="entry name" value="Winged helix' DNA-binding domain"/>
    <property type="match status" value="1"/>
</dbReference>
<dbReference type="STRING" id="42256.RradSPS_2024"/>
<reference evidence="6 8" key="1">
    <citation type="submission" date="2014-03" db="EMBL/GenBank/DDBJ databases">
        <title>Complete genome sequence of the Radio-Resistant Rubrobacter radiotolerans RSPS-4.</title>
        <authorList>
            <person name="Egas C.C."/>
            <person name="Barroso C.C."/>
            <person name="Froufe H.J.C."/>
            <person name="Pacheco J.J."/>
            <person name="Albuquerque L.L."/>
            <person name="da Costa M.M.S."/>
        </authorList>
    </citation>
    <scope>NUCLEOTIDE SEQUENCE [LARGE SCALE GENOMIC DNA]</scope>
    <source>
        <strain evidence="6 8">RSPS-4</strain>
    </source>
</reference>
<evidence type="ECO:0000313" key="8">
    <source>
        <dbReference type="Proteomes" id="UP000025229"/>
    </source>
</evidence>
<dbReference type="Pfam" id="PF00126">
    <property type="entry name" value="HTH_1"/>
    <property type="match status" value="1"/>
</dbReference>
<dbReference type="PROSITE" id="PS50931">
    <property type="entry name" value="HTH_LYSR"/>
    <property type="match status" value="1"/>
</dbReference>
<evidence type="ECO:0000256" key="2">
    <source>
        <dbReference type="ARBA" id="ARBA00023015"/>
    </source>
</evidence>
<evidence type="ECO:0000256" key="1">
    <source>
        <dbReference type="ARBA" id="ARBA00009437"/>
    </source>
</evidence>
<dbReference type="Proteomes" id="UP000025229">
    <property type="component" value="Chromosome"/>
</dbReference>
<dbReference type="Gene3D" id="3.40.190.290">
    <property type="match status" value="1"/>
</dbReference>
<name>A0A023X4A8_RUBRA</name>
<keyword evidence="4" id="KW-0804">Transcription</keyword>
<dbReference type="CDD" id="cd08420">
    <property type="entry name" value="PBP2_CysL_like"/>
    <property type="match status" value="1"/>
</dbReference>
<keyword evidence="2" id="KW-0805">Transcription regulation</keyword>
<dbReference type="PANTHER" id="PTHR30126">
    <property type="entry name" value="HTH-TYPE TRANSCRIPTIONAL REGULATOR"/>
    <property type="match status" value="1"/>
</dbReference>
<organism evidence="6 8">
    <name type="scientific">Rubrobacter radiotolerans</name>
    <name type="common">Arthrobacter radiotolerans</name>
    <dbReference type="NCBI Taxonomy" id="42256"/>
    <lineage>
        <taxon>Bacteria</taxon>
        <taxon>Bacillati</taxon>
        <taxon>Actinomycetota</taxon>
        <taxon>Rubrobacteria</taxon>
        <taxon>Rubrobacterales</taxon>
        <taxon>Rubrobacteraceae</taxon>
        <taxon>Rubrobacter</taxon>
    </lineage>
</organism>
<reference evidence="7" key="2">
    <citation type="submission" date="2023-11" db="EMBL/GenBank/DDBJ databases">
        <title>MicrobeMod: A computational toolkit for identifying prokaryotic methylation and restriction-modification with nanopore sequencing.</title>
        <authorList>
            <person name="Crits-Christoph A."/>
            <person name="Kang S.C."/>
            <person name="Lee H."/>
            <person name="Ostrov N."/>
        </authorList>
    </citation>
    <scope>NUCLEOTIDE SEQUENCE</scope>
    <source>
        <strain evidence="7">ATCC 51242</strain>
    </source>
</reference>
<dbReference type="HOGENOM" id="CLU_039613_6_1_11"/>
<dbReference type="SUPFAM" id="SSF53850">
    <property type="entry name" value="Periplasmic binding protein-like II"/>
    <property type="match status" value="1"/>
</dbReference>
<accession>A0A023X4A8</accession>
<evidence type="ECO:0000256" key="3">
    <source>
        <dbReference type="ARBA" id="ARBA00023125"/>
    </source>
</evidence>
<evidence type="ECO:0000313" key="6">
    <source>
        <dbReference type="EMBL" id="AHY47307.1"/>
    </source>
</evidence>
<dbReference type="Gene3D" id="1.10.10.10">
    <property type="entry name" value="Winged helix-like DNA-binding domain superfamily/Winged helix DNA-binding domain"/>
    <property type="match status" value="1"/>
</dbReference>
<protein>
    <submittedName>
        <fullName evidence="6 7">Transcriptional regulator</fullName>
    </submittedName>
</protein>
<dbReference type="FunFam" id="1.10.10.10:FF:000001">
    <property type="entry name" value="LysR family transcriptional regulator"/>
    <property type="match status" value="1"/>
</dbReference>
<dbReference type="eggNOG" id="COG0583">
    <property type="taxonomic scope" value="Bacteria"/>
</dbReference>
<dbReference type="Pfam" id="PF03466">
    <property type="entry name" value="LysR_substrate"/>
    <property type="match status" value="1"/>
</dbReference>
<evidence type="ECO:0000313" key="7">
    <source>
        <dbReference type="EMBL" id="MDX5894711.1"/>
    </source>
</evidence>
<evidence type="ECO:0000259" key="5">
    <source>
        <dbReference type="PROSITE" id="PS50931"/>
    </source>
</evidence>